<dbReference type="PANTHER" id="PTHR21568">
    <property type="entry name" value="TRNA PSEUDOURIDINE SYNTHASE PUS10"/>
    <property type="match status" value="1"/>
</dbReference>
<comment type="similarity">
    <text evidence="1">Belongs to the pseudouridine synthase Pus10 family.</text>
</comment>
<evidence type="ECO:0000256" key="4">
    <source>
        <dbReference type="ARBA" id="ARBA00023235"/>
    </source>
</evidence>
<evidence type="ECO:0000256" key="7">
    <source>
        <dbReference type="ARBA" id="ARBA00083669"/>
    </source>
</evidence>
<name>C1MZS7_MICPC</name>
<evidence type="ECO:0000256" key="6">
    <source>
        <dbReference type="ARBA" id="ARBA00079393"/>
    </source>
</evidence>
<dbReference type="InterPro" id="IPR039894">
    <property type="entry name" value="Pus10-like"/>
</dbReference>
<keyword evidence="3" id="KW-0819">tRNA processing</keyword>
<organism evidence="10">
    <name type="scientific">Micromonas pusilla (strain CCMP1545)</name>
    <name type="common">Picoplanktonic green alga</name>
    <dbReference type="NCBI Taxonomy" id="564608"/>
    <lineage>
        <taxon>Eukaryota</taxon>
        <taxon>Viridiplantae</taxon>
        <taxon>Chlorophyta</taxon>
        <taxon>Mamiellophyceae</taxon>
        <taxon>Mamiellales</taxon>
        <taxon>Mamiellaceae</taxon>
        <taxon>Micromonas</taxon>
    </lineage>
</organism>
<evidence type="ECO:0000256" key="2">
    <source>
        <dbReference type="ARBA" id="ARBA00012787"/>
    </source>
</evidence>
<dbReference type="FunFam" id="3.30.70.2510:FF:000001">
    <property type="entry name" value="tRNA pseudouridine synthase Pus10"/>
    <property type="match status" value="1"/>
</dbReference>
<evidence type="ECO:0000313" key="10">
    <source>
        <dbReference type="Proteomes" id="UP000001876"/>
    </source>
</evidence>
<dbReference type="OrthoDB" id="271937at2759"/>
<dbReference type="EC" id="5.4.99.25" evidence="2"/>
<dbReference type="GO" id="GO:0031119">
    <property type="term" value="P:tRNA pseudouridine synthesis"/>
    <property type="evidence" value="ECO:0007669"/>
    <property type="project" value="TreeGrafter"/>
</dbReference>
<keyword evidence="10" id="KW-1185">Reference proteome</keyword>
<dbReference type="Gene3D" id="3.30.70.2510">
    <property type="match status" value="1"/>
</dbReference>
<accession>C1MZS7</accession>
<feature type="non-terminal residue" evidence="9">
    <location>
        <position position="1"/>
    </location>
</feature>
<dbReference type="STRING" id="564608.C1MZS7"/>
<proteinExistence type="inferred from homology"/>
<dbReference type="RefSeq" id="XP_003061006.1">
    <property type="nucleotide sequence ID" value="XM_003060960.1"/>
</dbReference>
<dbReference type="Pfam" id="PF21238">
    <property type="entry name" value="Pus10_C"/>
    <property type="match status" value="1"/>
</dbReference>
<evidence type="ECO:0000256" key="1">
    <source>
        <dbReference type="ARBA" id="ARBA00009652"/>
    </source>
</evidence>
<feature type="non-terminal residue" evidence="9">
    <location>
        <position position="241"/>
    </location>
</feature>
<dbReference type="FunFam" id="3.30.70.3190:FF:000001">
    <property type="entry name" value="tRNA pseudouridine synthase Pus10"/>
    <property type="match status" value="1"/>
</dbReference>
<dbReference type="InterPro" id="IPR020103">
    <property type="entry name" value="PsdUridine_synth_cat_dom_sf"/>
</dbReference>
<dbReference type="InterPro" id="IPR048741">
    <property type="entry name" value="Pus10-like_C"/>
</dbReference>
<sequence>APVYVGGRYLKWARGVPQSPWVADGETVGEGSVQTSLEAVVVRRLRADGAKLNAAGREDMDVRMLGGGRPFILEVHNPRRIAPSTAECAEMERELEANGDGVVTASGLHLSDHERYRAMHEGSAEKEKTYSAVCYAARALTDADVAKLCGVKDLVVRQSTPTRVLHRRSAAVRERTIASMSAEAVPGSPRFFTLRMTTQAGTYVKEFVHGDFGRTSPNVGTLLGCPCDILQLDVTDVDMAF</sequence>
<evidence type="ECO:0000313" key="9">
    <source>
        <dbReference type="EMBL" id="EEH54656.1"/>
    </source>
</evidence>
<dbReference type="Proteomes" id="UP000001876">
    <property type="component" value="Unassembled WGS sequence"/>
</dbReference>
<dbReference type="KEGG" id="mpp:MICPUCDRAFT_2967"/>
<dbReference type="GO" id="GO:0003723">
    <property type="term" value="F:RNA binding"/>
    <property type="evidence" value="ECO:0007669"/>
    <property type="project" value="InterPro"/>
</dbReference>
<dbReference type="Gene3D" id="3.30.70.3190">
    <property type="match status" value="1"/>
</dbReference>
<dbReference type="eggNOG" id="KOG2364">
    <property type="taxonomic scope" value="Eukaryota"/>
</dbReference>
<gene>
    <name evidence="9" type="ORF">MICPUCDRAFT_2967</name>
</gene>
<evidence type="ECO:0000256" key="3">
    <source>
        <dbReference type="ARBA" id="ARBA00022694"/>
    </source>
</evidence>
<dbReference type="AlphaFoldDB" id="C1MZS7"/>
<dbReference type="SUPFAM" id="SSF55120">
    <property type="entry name" value="Pseudouridine synthase"/>
    <property type="match status" value="1"/>
</dbReference>
<dbReference type="EMBL" id="GG663743">
    <property type="protein sequence ID" value="EEH54656.1"/>
    <property type="molecule type" value="Genomic_DNA"/>
</dbReference>
<dbReference type="PANTHER" id="PTHR21568:SF0">
    <property type="entry name" value="TRNA PSEUDOURIDINE SYNTHASE PUS10"/>
    <property type="match status" value="1"/>
</dbReference>
<protein>
    <recommendedName>
        <fullName evidence="2">tRNA pseudouridine(55) synthase</fullName>
        <ecNumber evidence="2">5.4.99.25</ecNumber>
    </recommendedName>
    <alternativeName>
        <fullName evidence="7">tRNA pseudouridine 55 synthase</fullName>
    </alternativeName>
    <alternativeName>
        <fullName evidence="5">tRNA pseudouridylate synthase</fullName>
    </alternativeName>
    <alternativeName>
        <fullName evidence="6">tRNA-uridine isomerase</fullName>
    </alternativeName>
</protein>
<evidence type="ECO:0000259" key="8">
    <source>
        <dbReference type="Pfam" id="PF21238"/>
    </source>
</evidence>
<dbReference type="GO" id="GO:0160148">
    <property type="term" value="F:tRNA pseudouridine(55) synthase activity"/>
    <property type="evidence" value="ECO:0007669"/>
    <property type="project" value="UniProtKB-EC"/>
</dbReference>
<keyword evidence="4" id="KW-0413">Isomerase</keyword>
<feature type="domain" description="Pus10-like C-terminal" evidence="8">
    <location>
        <begin position="4"/>
        <end position="238"/>
    </location>
</feature>
<reference evidence="9 10" key="1">
    <citation type="journal article" date="2009" name="Science">
        <title>Green evolution and dynamic adaptations revealed by genomes of the marine picoeukaryotes Micromonas.</title>
        <authorList>
            <person name="Worden A.Z."/>
            <person name="Lee J.H."/>
            <person name="Mock T."/>
            <person name="Rouze P."/>
            <person name="Simmons M.P."/>
            <person name="Aerts A.L."/>
            <person name="Allen A.E."/>
            <person name="Cuvelier M.L."/>
            <person name="Derelle E."/>
            <person name="Everett M.V."/>
            <person name="Foulon E."/>
            <person name="Grimwood J."/>
            <person name="Gundlach H."/>
            <person name="Henrissat B."/>
            <person name="Napoli C."/>
            <person name="McDonald S.M."/>
            <person name="Parker M.S."/>
            <person name="Rombauts S."/>
            <person name="Salamov A."/>
            <person name="Von Dassow P."/>
            <person name="Badger J.H."/>
            <person name="Coutinho P.M."/>
            <person name="Demir E."/>
            <person name="Dubchak I."/>
            <person name="Gentemann C."/>
            <person name="Eikrem W."/>
            <person name="Gready J.E."/>
            <person name="John U."/>
            <person name="Lanier W."/>
            <person name="Lindquist E.A."/>
            <person name="Lucas S."/>
            <person name="Mayer K.F."/>
            <person name="Moreau H."/>
            <person name="Not F."/>
            <person name="Otillar R."/>
            <person name="Panaud O."/>
            <person name="Pangilinan J."/>
            <person name="Paulsen I."/>
            <person name="Piegu B."/>
            <person name="Poliakov A."/>
            <person name="Robbens S."/>
            <person name="Schmutz J."/>
            <person name="Toulza E."/>
            <person name="Wyss T."/>
            <person name="Zelensky A."/>
            <person name="Zhou K."/>
            <person name="Armbrust E.V."/>
            <person name="Bhattacharya D."/>
            <person name="Goodenough U.W."/>
            <person name="Van de Peer Y."/>
            <person name="Grigoriev I.V."/>
        </authorList>
    </citation>
    <scope>NUCLEOTIDE SEQUENCE [LARGE SCALE GENOMIC DNA]</scope>
    <source>
        <strain evidence="9 10">CCMP1545</strain>
    </source>
</reference>
<evidence type="ECO:0000256" key="5">
    <source>
        <dbReference type="ARBA" id="ARBA00075270"/>
    </source>
</evidence>
<dbReference type="OMA" id="ICRIENP"/>
<dbReference type="GeneID" id="9686710"/>